<name>A0ABZ0YI91_9GAMM</name>
<dbReference type="Proteomes" id="UP001324794">
    <property type="component" value="Chromosome"/>
</dbReference>
<accession>A0ABZ0YI91</accession>
<protein>
    <submittedName>
        <fullName evidence="1">Phage tail protein I</fullName>
    </submittedName>
</protein>
<dbReference type="NCBIfam" id="TIGR01634">
    <property type="entry name" value="tail_P2_I"/>
    <property type="match status" value="1"/>
</dbReference>
<dbReference type="RefSeq" id="WP_223288951.1">
    <property type="nucleotide sequence ID" value="NZ_CP140255.1"/>
</dbReference>
<dbReference type="EMBL" id="CP140255">
    <property type="protein sequence ID" value="WQH11817.1"/>
    <property type="molecule type" value="Genomic_DNA"/>
</dbReference>
<keyword evidence="2" id="KW-1185">Reference proteome</keyword>
<evidence type="ECO:0000313" key="1">
    <source>
        <dbReference type="EMBL" id="WQH11817.1"/>
    </source>
</evidence>
<gene>
    <name evidence="1" type="ORF">SR894_16890</name>
</gene>
<evidence type="ECO:0000313" key="2">
    <source>
        <dbReference type="Proteomes" id="UP001324794"/>
    </source>
</evidence>
<reference evidence="1 2" key="1">
    <citation type="submission" date="2023-11" db="EMBL/GenBank/DDBJ databases">
        <title>MicrobeMod: A computational toolkit for identifying prokaryotic methylation and restriction-modification with nanopore sequencing.</title>
        <authorList>
            <person name="Crits-Christoph A."/>
            <person name="Kang S.C."/>
            <person name="Lee H."/>
            <person name="Ostrov N."/>
        </authorList>
    </citation>
    <scope>NUCLEOTIDE SEQUENCE [LARGE SCALE GENOMIC DNA]</scope>
    <source>
        <strain evidence="1 2">ATCC BAA-805</strain>
    </source>
</reference>
<proteinExistence type="predicted"/>
<dbReference type="InterPro" id="IPR006521">
    <property type="entry name" value="Tail_protein_I"/>
</dbReference>
<sequence>MSDKTLLPPNATRQERAIDQTTARIGSLSVPIKDLWNPATCPTALLPWLAWALSVDAWDANWSEARQRRAIAASVPVHKRKGTVGAVKRALAAIDYNIQLVEWHQESEPGTPYTFRADVVLEDRGLSDTTQQEILRLIESTKNARSHLSALRMIGSSQGHAYVAGWEQSFDSVSVQPLLITQAEVPPSPYYLGATVSAYDTTTLEPL</sequence>
<organism evidence="1 2">
    <name type="scientific">Vreelandella neptunia</name>
    <dbReference type="NCBI Taxonomy" id="115551"/>
    <lineage>
        <taxon>Bacteria</taxon>
        <taxon>Pseudomonadati</taxon>
        <taxon>Pseudomonadota</taxon>
        <taxon>Gammaproteobacteria</taxon>
        <taxon>Oceanospirillales</taxon>
        <taxon>Halomonadaceae</taxon>
        <taxon>Vreelandella</taxon>
    </lineage>
</organism>
<dbReference type="Pfam" id="PF09684">
    <property type="entry name" value="Tail_P2_I"/>
    <property type="match status" value="1"/>
</dbReference>